<dbReference type="EMBL" id="CP036316">
    <property type="protein sequence ID" value="QDT65300.1"/>
    <property type="molecule type" value="Genomic_DNA"/>
</dbReference>
<dbReference type="Proteomes" id="UP000319976">
    <property type="component" value="Chromosome"/>
</dbReference>
<keyword evidence="1" id="KW-0812">Transmembrane</keyword>
<dbReference type="KEGG" id="chya:V22_25480"/>
<dbReference type="AlphaFoldDB" id="A0A517TA98"/>
<proteinExistence type="predicted"/>
<organism evidence="2 3">
    <name type="scientific">Calycomorphotria hydatis</name>
    <dbReference type="NCBI Taxonomy" id="2528027"/>
    <lineage>
        <taxon>Bacteria</taxon>
        <taxon>Pseudomonadati</taxon>
        <taxon>Planctomycetota</taxon>
        <taxon>Planctomycetia</taxon>
        <taxon>Planctomycetales</taxon>
        <taxon>Planctomycetaceae</taxon>
        <taxon>Calycomorphotria</taxon>
    </lineage>
</organism>
<keyword evidence="1" id="KW-1133">Transmembrane helix</keyword>
<keyword evidence="1" id="KW-0472">Membrane</keyword>
<feature type="transmembrane region" description="Helical" evidence="1">
    <location>
        <begin position="42"/>
        <end position="63"/>
    </location>
</feature>
<evidence type="ECO:0000313" key="3">
    <source>
        <dbReference type="Proteomes" id="UP000319976"/>
    </source>
</evidence>
<evidence type="ECO:0000313" key="2">
    <source>
        <dbReference type="EMBL" id="QDT65300.1"/>
    </source>
</evidence>
<feature type="transmembrane region" description="Helical" evidence="1">
    <location>
        <begin position="6"/>
        <end position="26"/>
    </location>
</feature>
<evidence type="ECO:0000256" key="1">
    <source>
        <dbReference type="SAM" id="Phobius"/>
    </source>
</evidence>
<reference evidence="2 3" key="1">
    <citation type="submission" date="2019-02" db="EMBL/GenBank/DDBJ databases">
        <title>Deep-cultivation of Planctomycetes and their phenomic and genomic characterization uncovers novel biology.</title>
        <authorList>
            <person name="Wiegand S."/>
            <person name="Jogler M."/>
            <person name="Boedeker C."/>
            <person name="Pinto D."/>
            <person name="Vollmers J."/>
            <person name="Rivas-Marin E."/>
            <person name="Kohn T."/>
            <person name="Peeters S.H."/>
            <person name="Heuer A."/>
            <person name="Rast P."/>
            <person name="Oberbeckmann S."/>
            <person name="Bunk B."/>
            <person name="Jeske O."/>
            <person name="Meyerdierks A."/>
            <person name="Storesund J.E."/>
            <person name="Kallscheuer N."/>
            <person name="Luecker S."/>
            <person name="Lage O.M."/>
            <person name="Pohl T."/>
            <person name="Merkel B.J."/>
            <person name="Hornburger P."/>
            <person name="Mueller R.-W."/>
            <person name="Bruemmer F."/>
            <person name="Labrenz M."/>
            <person name="Spormann A.M."/>
            <person name="Op den Camp H."/>
            <person name="Overmann J."/>
            <person name="Amann R."/>
            <person name="Jetten M.S.M."/>
            <person name="Mascher T."/>
            <person name="Medema M.H."/>
            <person name="Devos D.P."/>
            <person name="Kaster A.-K."/>
            <person name="Ovreas L."/>
            <person name="Rohde M."/>
            <person name="Galperin M.Y."/>
            <person name="Jogler C."/>
        </authorList>
    </citation>
    <scope>NUCLEOTIDE SEQUENCE [LARGE SCALE GENOMIC DNA]</scope>
    <source>
        <strain evidence="2 3">V22</strain>
    </source>
</reference>
<gene>
    <name evidence="2" type="ORF">V22_25480</name>
</gene>
<sequence length="117" mass="13089">MLNYLIIMSSISYIPLGILGLNLGLFSPRNSLHFRSKKARRIWACILIIWNLVGFAAWYFILFPPENEPKGPIDPGVPIALTILVHIPIWNVLFGPAVPAAIVFILKTIIRPRVAST</sequence>
<accession>A0A517TA98</accession>
<protein>
    <submittedName>
        <fullName evidence="2">Uncharacterized protein</fullName>
    </submittedName>
</protein>
<name>A0A517TA98_9PLAN</name>
<keyword evidence="3" id="KW-1185">Reference proteome</keyword>
<feature type="transmembrane region" description="Helical" evidence="1">
    <location>
        <begin position="83"/>
        <end position="106"/>
    </location>
</feature>